<comment type="caution">
    <text evidence="1">The sequence shown here is derived from an EMBL/GenBank/DDBJ whole genome shotgun (WGS) entry which is preliminary data.</text>
</comment>
<proteinExistence type="predicted"/>
<sequence>MKTTPWALSPSSITLVELANLLAPKPFLSNSPIRVAHRPLNLFSPHIASRDLFATKSLDFATFSHFLSILLTPNPSLHSPITRC</sequence>
<organism evidence="1 2">
    <name type="scientific">Senna tora</name>
    <dbReference type="NCBI Taxonomy" id="362788"/>
    <lineage>
        <taxon>Eukaryota</taxon>
        <taxon>Viridiplantae</taxon>
        <taxon>Streptophyta</taxon>
        <taxon>Embryophyta</taxon>
        <taxon>Tracheophyta</taxon>
        <taxon>Spermatophyta</taxon>
        <taxon>Magnoliopsida</taxon>
        <taxon>eudicotyledons</taxon>
        <taxon>Gunneridae</taxon>
        <taxon>Pentapetalae</taxon>
        <taxon>rosids</taxon>
        <taxon>fabids</taxon>
        <taxon>Fabales</taxon>
        <taxon>Fabaceae</taxon>
        <taxon>Caesalpinioideae</taxon>
        <taxon>Cassia clade</taxon>
        <taxon>Senna</taxon>
    </lineage>
</organism>
<accession>A0A834TCS8</accession>
<dbReference type="AlphaFoldDB" id="A0A834TCS8"/>
<evidence type="ECO:0000313" key="1">
    <source>
        <dbReference type="EMBL" id="KAF7819623.1"/>
    </source>
</evidence>
<dbReference type="Proteomes" id="UP000634136">
    <property type="component" value="Unassembled WGS sequence"/>
</dbReference>
<keyword evidence="2" id="KW-1185">Reference proteome</keyword>
<gene>
    <name evidence="1" type="ORF">G2W53_025078</name>
</gene>
<dbReference type="EMBL" id="JAAIUW010000008">
    <property type="protein sequence ID" value="KAF7819623.1"/>
    <property type="molecule type" value="Genomic_DNA"/>
</dbReference>
<reference evidence="1" key="1">
    <citation type="submission" date="2020-09" db="EMBL/GenBank/DDBJ databases">
        <title>Genome-Enabled Discovery of Anthraquinone Biosynthesis in Senna tora.</title>
        <authorList>
            <person name="Kang S.-H."/>
            <person name="Pandey R.P."/>
            <person name="Lee C.-M."/>
            <person name="Sim J.-S."/>
            <person name="Jeong J.-T."/>
            <person name="Choi B.-S."/>
            <person name="Jung M."/>
            <person name="Ginzburg D."/>
            <person name="Zhao K."/>
            <person name="Won S.Y."/>
            <person name="Oh T.-J."/>
            <person name="Yu Y."/>
            <person name="Kim N.-H."/>
            <person name="Lee O.R."/>
            <person name="Lee T.-H."/>
            <person name="Bashyal P."/>
            <person name="Kim T.-S."/>
            <person name="Lee W.-H."/>
            <person name="Kawkins C."/>
            <person name="Kim C.-K."/>
            <person name="Kim J.S."/>
            <person name="Ahn B.O."/>
            <person name="Rhee S.Y."/>
            <person name="Sohng J.K."/>
        </authorList>
    </citation>
    <scope>NUCLEOTIDE SEQUENCE</scope>
    <source>
        <tissue evidence="1">Leaf</tissue>
    </source>
</reference>
<protein>
    <submittedName>
        <fullName evidence="1">Uncharacterized protein</fullName>
    </submittedName>
</protein>
<name>A0A834TCS8_9FABA</name>
<evidence type="ECO:0000313" key="2">
    <source>
        <dbReference type="Proteomes" id="UP000634136"/>
    </source>
</evidence>